<gene>
    <name evidence="1" type="ORF">SAY86_014848</name>
</gene>
<protein>
    <submittedName>
        <fullName evidence="1">Uncharacterized protein</fullName>
    </submittedName>
</protein>
<reference evidence="1 2" key="1">
    <citation type="journal article" date="2023" name="Hortic Res">
        <title>Pangenome of water caltrop reveals structural variations and asymmetric subgenome divergence after allopolyploidization.</title>
        <authorList>
            <person name="Zhang X."/>
            <person name="Chen Y."/>
            <person name="Wang L."/>
            <person name="Yuan Y."/>
            <person name="Fang M."/>
            <person name="Shi L."/>
            <person name="Lu R."/>
            <person name="Comes H.P."/>
            <person name="Ma Y."/>
            <person name="Chen Y."/>
            <person name="Huang G."/>
            <person name="Zhou Y."/>
            <person name="Zheng Z."/>
            <person name="Qiu Y."/>
        </authorList>
    </citation>
    <scope>NUCLEOTIDE SEQUENCE [LARGE SCALE GENOMIC DNA]</scope>
    <source>
        <strain evidence="1">F231</strain>
    </source>
</reference>
<evidence type="ECO:0000313" key="1">
    <source>
        <dbReference type="EMBL" id="KAK4767098.1"/>
    </source>
</evidence>
<dbReference type="EMBL" id="JAXQNO010000022">
    <property type="protein sequence ID" value="KAK4767098.1"/>
    <property type="molecule type" value="Genomic_DNA"/>
</dbReference>
<proteinExistence type="predicted"/>
<comment type="caution">
    <text evidence="1">The sequence shown here is derived from an EMBL/GenBank/DDBJ whole genome shotgun (WGS) entry which is preliminary data.</text>
</comment>
<name>A0AAN7KDS1_TRANT</name>
<dbReference type="Proteomes" id="UP001346149">
    <property type="component" value="Unassembled WGS sequence"/>
</dbReference>
<evidence type="ECO:0000313" key="2">
    <source>
        <dbReference type="Proteomes" id="UP001346149"/>
    </source>
</evidence>
<accession>A0AAN7KDS1</accession>
<sequence length="92" mass="10632">MSRLRPRRTNLRLSTLRSLTNSRFSRNESFRKSTNLREIDGMACGVIALDNHSNGLILHLDRAIYGPSITVKKKFRIETLGTRRRFESLASR</sequence>
<dbReference type="AlphaFoldDB" id="A0AAN7KDS1"/>
<keyword evidence="2" id="KW-1185">Reference proteome</keyword>
<organism evidence="1 2">
    <name type="scientific">Trapa natans</name>
    <name type="common">Water chestnut</name>
    <dbReference type="NCBI Taxonomy" id="22666"/>
    <lineage>
        <taxon>Eukaryota</taxon>
        <taxon>Viridiplantae</taxon>
        <taxon>Streptophyta</taxon>
        <taxon>Embryophyta</taxon>
        <taxon>Tracheophyta</taxon>
        <taxon>Spermatophyta</taxon>
        <taxon>Magnoliopsida</taxon>
        <taxon>eudicotyledons</taxon>
        <taxon>Gunneridae</taxon>
        <taxon>Pentapetalae</taxon>
        <taxon>rosids</taxon>
        <taxon>malvids</taxon>
        <taxon>Myrtales</taxon>
        <taxon>Lythraceae</taxon>
        <taxon>Trapa</taxon>
    </lineage>
</organism>